<gene>
    <name evidence="5" type="ORF">DFJ68_0010</name>
</gene>
<dbReference type="SUPFAM" id="SSF53822">
    <property type="entry name" value="Periplasmic binding protein-like I"/>
    <property type="match status" value="1"/>
</dbReference>
<protein>
    <submittedName>
        <fullName evidence="5">Monosaccharide ABC transporter substrate-binding protein (CUT2 family)</fullName>
    </submittedName>
</protein>
<name>A0A495XU59_9MICO</name>
<evidence type="ECO:0000256" key="3">
    <source>
        <dbReference type="SAM" id="SignalP"/>
    </source>
</evidence>
<sequence length="363" mass="37475">MSTTTRRRATFAVAALTSALALAACESQGEPSSGSSVVGGGAVENAKVAFLMPDLASTRYELQDKPLFEAKMKELCPSCTVIYQNADSDASKQQQQANSALAQGAKVLVIDPVDSAGVASTVQAAQSQGAKVIAYDRPSTQAKADFYVSFDNEKIGNLIATSLVEQLKKTNAQGGILEINGSPTDAAAGLIKKGVHSSVDTSGFTLLAEYDTPNWQPAKAQEWTAGQITRFGSKIVGVVAANDGTGGGAIAAFKAAGTKVPPVTGNDAELAAAQRIISGDQFNTISKPIKIVAEAAAESAYSLLQGKAPESKATVFDTPAELFVPEVVTKENIKKVLFDSGIMKASQACTGAYAAGCTELGIK</sequence>
<dbReference type="InterPro" id="IPR025997">
    <property type="entry name" value="SBP_2_dom"/>
</dbReference>
<reference evidence="5 6" key="1">
    <citation type="submission" date="2018-10" db="EMBL/GenBank/DDBJ databases">
        <title>Sequencing the genomes of 1000 actinobacteria strains.</title>
        <authorList>
            <person name="Klenk H.-P."/>
        </authorList>
    </citation>
    <scope>NUCLEOTIDE SEQUENCE [LARGE SCALE GENOMIC DNA]</scope>
    <source>
        <strain evidence="5 6">DSM 44267</strain>
    </source>
</reference>
<dbReference type="CDD" id="cd19995">
    <property type="entry name" value="PBP1_ABC_xylose_binding-like"/>
    <property type="match status" value="1"/>
</dbReference>
<dbReference type="InterPro" id="IPR028082">
    <property type="entry name" value="Peripla_BP_I"/>
</dbReference>
<feature type="signal peptide" evidence="3">
    <location>
        <begin position="1"/>
        <end position="23"/>
    </location>
</feature>
<dbReference type="PANTHER" id="PTHR30036">
    <property type="entry name" value="D-XYLOSE-BINDING PERIPLASMIC PROTEIN"/>
    <property type="match status" value="1"/>
</dbReference>
<dbReference type="PROSITE" id="PS51257">
    <property type="entry name" value="PROKAR_LIPOPROTEIN"/>
    <property type="match status" value="1"/>
</dbReference>
<dbReference type="PANTHER" id="PTHR30036:SF1">
    <property type="entry name" value="D-XYLOSE-BINDING PERIPLASMIC PROTEIN"/>
    <property type="match status" value="1"/>
</dbReference>
<feature type="domain" description="Periplasmic binding protein" evidence="4">
    <location>
        <begin position="48"/>
        <end position="307"/>
    </location>
</feature>
<dbReference type="Proteomes" id="UP000278440">
    <property type="component" value="Unassembled WGS sequence"/>
</dbReference>
<dbReference type="RefSeq" id="WP_121029977.1">
    <property type="nucleotide sequence ID" value="NZ_RBXT01000001.1"/>
</dbReference>
<dbReference type="GO" id="GO:0030246">
    <property type="term" value="F:carbohydrate binding"/>
    <property type="evidence" value="ECO:0007669"/>
    <property type="project" value="TreeGrafter"/>
</dbReference>
<dbReference type="EMBL" id="RBXT01000001">
    <property type="protein sequence ID" value="RKT76615.1"/>
    <property type="molecule type" value="Genomic_DNA"/>
</dbReference>
<evidence type="ECO:0000256" key="2">
    <source>
        <dbReference type="ARBA" id="ARBA00022729"/>
    </source>
</evidence>
<evidence type="ECO:0000256" key="1">
    <source>
        <dbReference type="ARBA" id="ARBA00004196"/>
    </source>
</evidence>
<comment type="subcellular location">
    <subcellularLocation>
        <location evidence="1">Cell envelope</location>
    </subcellularLocation>
</comment>
<dbReference type="OrthoDB" id="9773673at2"/>
<evidence type="ECO:0000313" key="5">
    <source>
        <dbReference type="EMBL" id="RKT76615.1"/>
    </source>
</evidence>
<dbReference type="GO" id="GO:0030288">
    <property type="term" value="C:outer membrane-bounded periplasmic space"/>
    <property type="evidence" value="ECO:0007669"/>
    <property type="project" value="TreeGrafter"/>
</dbReference>
<comment type="caution">
    <text evidence="5">The sequence shown here is derived from an EMBL/GenBank/DDBJ whole genome shotgun (WGS) entry which is preliminary data.</text>
</comment>
<dbReference type="InterPro" id="IPR050555">
    <property type="entry name" value="Bact_Solute-Bind_Prot2"/>
</dbReference>
<proteinExistence type="predicted"/>
<evidence type="ECO:0000259" key="4">
    <source>
        <dbReference type="Pfam" id="PF13407"/>
    </source>
</evidence>
<keyword evidence="6" id="KW-1185">Reference proteome</keyword>
<dbReference type="Pfam" id="PF13407">
    <property type="entry name" value="Peripla_BP_4"/>
    <property type="match status" value="1"/>
</dbReference>
<organism evidence="5 6">
    <name type="scientific">Terracoccus luteus</name>
    <dbReference type="NCBI Taxonomy" id="53356"/>
    <lineage>
        <taxon>Bacteria</taxon>
        <taxon>Bacillati</taxon>
        <taxon>Actinomycetota</taxon>
        <taxon>Actinomycetes</taxon>
        <taxon>Micrococcales</taxon>
        <taxon>Intrasporangiaceae</taxon>
        <taxon>Terracoccus</taxon>
    </lineage>
</organism>
<dbReference type="AlphaFoldDB" id="A0A495XU59"/>
<feature type="chain" id="PRO_5039003465" evidence="3">
    <location>
        <begin position="24"/>
        <end position="363"/>
    </location>
</feature>
<dbReference type="Gene3D" id="3.40.50.2300">
    <property type="match status" value="2"/>
</dbReference>
<keyword evidence="2 3" id="KW-0732">Signal</keyword>
<evidence type="ECO:0000313" key="6">
    <source>
        <dbReference type="Proteomes" id="UP000278440"/>
    </source>
</evidence>
<accession>A0A495XU59</accession>